<dbReference type="PANTHER" id="PTHR22696:SF1">
    <property type="entry name" value="E3 UBIQUITIN-PROTEIN LIGASE RNF26"/>
    <property type="match status" value="1"/>
</dbReference>
<keyword evidence="5" id="KW-1185">Reference proteome</keyword>
<evidence type="ECO:0000256" key="2">
    <source>
        <dbReference type="SAM" id="Phobius"/>
    </source>
</evidence>
<proteinExistence type="predicted"/>
<dbReference type="GO" id="GO:0006511">
    <property type="term" value="P:ubiquitin-dependent protein catabolic process"/>
    <property type="evidence" value="ECO:0007669"/>
    <property type="project" value="TreeGrafter"/>
</dbReference>
<evidence type="ECO:0000313" key="5">
    <source>
        <dbReference type="Proteomes" id="UP000688137"/>
    </source>
</evidence>
<name>A0A8S1PT65_PARPR</name>
<dbReference type="GO" id="GO:0008270">
    <property type="term" value="F:zinc ion binding"/>
    <property type="evidence" value="ECO:0007669"/>
    <property type="project" value="UniProtKB-KW"/>
</dbReference>
<keyword evidence="1" id="KW-0479">Metal-binding</keyword>
<keyword evidence="1" id="KW-0862">Zinc</keyword>
<keyword evidence="1" id="KW-0863">Zinc-finger</keyword>
<dbReference type="CDD" id="cd16649">
    <property type="entry name" value="mRING-HC-C3HC5_CGRF1-like"/>
    <property type="match status" value="1"/>
</dbReference>
<dbReference type="AlphaFoldDB" id="A0A8S1PT65"/>
<evidence type="ECO:0000259" key="3">
    <source>
        <dbReference type="PROSITE" id="PS50089"/>
    </source>
</evidence>
<organism evidence="4 5">
    <name type="scientific">Paramecium primaurelia</name>
    <dbReference type="NCBI Taxonomy" id="5886"/>
    <lineage>
        <taxon>Eukaryota</taxon>
        <taxon>Sar</taxon>
        <taxon>Alveolata</taxon>
        <taxon>Ciliophora</taxon>
        <taxon>Intramacronucleata</taxon>
        <taxon>Oligohymenophorea</taxon>
        <taxon>Peniculida</taxon>
        <taxon>Parameciidae</taxon>
        <taxon>Paramecium</taxon>
    </lineage>
</organism>
<protein>
    <recommendedName>
        <fullName evidence="3">RING-type domain-containing protein</fullName>
    </recommendedName>
</protein>
<keyword evidence="2" id="KW-1133">Transmembrane helix</keyword>
<feature type="transmembrane region" description="Helical" evidence="2">
    <location>
        <begin position="231"/>
        <end position="248"/>
    </location>
</feature>
<dbReference type="InterPro" id="IPR001841">
    <property type="entry name" value="Znf_RING"/>
</dbReference>
<dbReference type="OMA" id="INNFECQ"/>
<sequence>MEEYKTLFSLSGILGIGATLSQVLRSLNKLKEKYKSYQLVKQFTPTQLIQYFNQEKKTNIQVFVSGELISQKPLASKFPLIWSQKIIYDLYNNNIKKLKKITSKGVTQISIADSKFQVDILRSTNFNCQASLTHIQDIFYPKRLSIFQRITNFILRTVNQARSEKIPFRGFSIGLLEREYGILAGDSYVIYGEIFFDKYLNKLFLQNPKHILRDKRQLLRFIETQIRYKNFQIIILLMAIFFLIYYFSKNFKKVIFKLIRHRQIYKLKKLRGLKHILINNFECQNCQQQPKNIIHLPCKHMVICQSCKQELNISKCPICKQKIEEFVEIYIT</sequence>
<keyword evidence="2" id="KW-0472">Membrane</keyword>
<reference evidence="4" key="1">
    <citation type="submission" date="2021-01" db="EMBL/GenBank/DDBJ databases">
        <authorList>
            <consortium name="Genoscope - CEA"/>
            <person name="William W."/>
        </authorList>
    </citation>
    <scope>NUCLEOTIDE SEQUENCE</scope>
</reference>
<comment type="caution">
    <text evidence="4">The sequence shown here is derived from an EMBL/GenBank/DDBJ whole genome shotgun (WGS) entry which is preliminary data.</text>
</comment>
<keyword evidence="2" id="KW-0812">Transmembrane</keyword>
<dbReference type="GO" id="GO:0061630">
    <property type="term" value="F:ubiquitin protein ligase activity"/>
    <property type="evidence" value="ECO:0007669"/>
    <property type="project" value="TreeGrafter"/>
</dbReference>
<dbReference type="PROSITE" id="PS50089">
    <property type="entry name" value="ZF_RING_2"/>
    <property type="match status" value="1"/>
</dbReference>
<evidence type="ECO:0000313" key="4">
    <source>
        <dbReference type="EMBL" id="CAD8106296.1"/>
    </source>
</evidence>
<gene>
    <name evidence="4" type="ORF">PPRIM_AZ9-3.1.T1300050</name>
</gene>
<dbReference type="GO" id="GO:0016567">
    <property type="term" value="P:protein ubiquitination"/>
    <property type="evidence" value="ECO:0007669"/>
    <property type="project" value="TreeGrafter"/>
</dbReference>
<dbReference type="Proteomes" id="UP000688137">
    <property type="component" value="Unassembled WGS sequence"/>
</dbReference>
<dbReference type="PANTHER" id="PTHR22696">
    <property type="entry name" value="E3 UBIQUITIN-PROTEIN LIGASE RNF26"/>
    <property type="match status" value="1"/>
</dbReference>
<feature type="domain" description="RING-type" evidence="3">
    <location>
        <begin position="283"/>
        <end position="320"/>
    </location>
</feature>
<accession>A0A8S1PT65</accession>
<dbReference type="EMBL" id="CAJJDM010000133">
    <property type="protein sequence ID" value="CAD8106296.1"/>
    <property type="molecule type" value="Genomic_DNA"/>
</dbReference>
<evidence type="ECO:0000256" key="1">
    <source>
        <dbReference type="PROSITE-ProRule" id="PRU00175"/>
    </source>
</evidence>
<dbReference type="Pfam" id="PF13920">
    <property type="entry name" value="zf-C3HC4_3"/>
    <property type="match status" value="1"/>
</dbReference>